<feature type="coiled-coil region" evidence="20">
    <location>
        <begin position="199"/>
        <end position="281"/>
    </location>
</feature>
<feature type="active site" evidence="14 16">
    <location>
        <position position="679"/>
    </location>
</feature>
<dbReference type="Pfam" id="PF00004">
    <property type="entry name" value="AAA"/>
    <property type="match status" value="1"/>
</dbReference>
<comment type="induction">
    <text evidence="14">By heat shock.</text>
</comment>
<feature type="domain" description="Lon N-terminal" evidence="22">
    <location>
        <begin position="8"/>
        <end position="204"/>
    </location>
</feature>
<dbReference type="InterPro" id="IPR046336">
    <property type="entry name" value="Lon_prtase_N_sf"/>
</dbReference>
<keyword evidence="4 14" id="KW-0547">Nucleotide-binding</keyword>
<evidence type="ECO:0000256" key="17">
    <source>
        <dbReference type="PIRSR" id="PIRSR001174-2"/>
    </source>
</evidence>
<reference evidence="23 24" key="1">
    <citation type="submission" date="2018-09" db="EMBL/GenBank/DDBJ databases">
        <authorList>
            <person name="Postec A."/>
        </authorList>
    </citation>
    <scope>NUCLEOTIDE SEQUENCE [LARGE SCALE GENOMIC DNA]</scope>
    <source>
        <strain evidence="23">70B-A</strain>
    </source>
</reference>
<comment type="similarity">
    <text evidence="14 15 18 19">Belongs to the peptidase S16 family.</text>
</comment>
<dbReference type="EMBL" id="LR130778">
    <property type="protein sequence ID" value="VDN47372.1"/>
    <property type="molecule type" value="Genomic_DNA"/>
</dbReference>
<evidence type="ECO:0000256" key="18">
    <source>
        <dbReference type="PROSITE-ProRule" id="PRU01122"/>
    </source>
</evidence>
<evidence type="ECO:0000313" key="23">
    <source>
        <dbReference type="EMBL" id="VDN47372.1"/>
    </source>
</evidence>
<dbReference type="EC" id="3.4.21.53" evidence="11 14"/>
<dbReference type="SUPFAM" id="SSF88697">
    <property type="entry name" value="PUA domain-like"/>
    <property type="match status" value="1"/>
</dbReference>
<dbReference type="InterPro" id="IPR027417">
    <property type="entry name" value="P-loop_NTPase"/>
</dbReference>
<evidence type="ECO:0000256" key="14">
    <source>
        <dbReference type="HAMAP-Rule" id="MF_01973"/>
    </source>
</evidence>
<dbReference type="SMART" id="SM00464">
    <property type="entry name" value="LON"/>
    <property type="match status" value="1"/>
</dbReference>
<dbReference type="InterPro" id="IPR004815">
    <property type="entry name" value="Lon_bac/euk-typ"/>
</dbReference>
<dbReference type="InterPro" id="IPR003959">
    <property type="entry name" value="ATPase_AAA_core"/>
</dbReference>
<dbReference type="AlphaFoldDB" id="A0A3P7RXK6"/>
<comment type="function">
    <text evidence="10 14">ATP-dependent serine protease that mediates the selective degradation of mutant and abnormal proteins as well as certain short-lived regulatory proteins. Required for cellular homeostasis and for survival from DNA damage and developmental changes induced by stress. Degrades polypeptides processively to yield small peptide fragments that are 5 to 10 amino acids long. Binds to DNA in a double-stranded, site-specific manner.</text>
</comment>
<dbReference type="Pfam" id="PF22667">
    <property type="entry name" value="Lon_lid"/>
    <property type="match status" value="1"/>
</dbReference>
<dbReference type="Gene3D" id="2.30.130.40">
    <property type="entry name" value="LON domain-like"/>
    <property type="match status" value="1"/>
</dbReference>
<keyword evidence="3 14" id="KW-0645">Protease</keyword>
<dbReference type="Gene3D" id="1.20.5.5270">
    <property type="match status" value="1"/>
</dbReference>
<dbReference type="SUPFAM" id="SSF52540">
    <property type="entry name" value="P-loop containing nucleoside triphosphate hydrolases"/>
    <property type="match status" value="1"/>
</dbReference>
<dbReference type="RefSeq" id="WP_125136691.1">
    <property type="nucleotide sequence ID" value="NZ_LR130778.1"/>
</dbReference>
<dbReference type="GO" id="GO:0016887">
    <property type="term" value="F:ATP hydrolysis activity"/>
    <property type="evidence" value="ECO:0007669"/>
    <property type="project" value="UniProtKB-UniRule"/>
</dbReference>
<dbReference type="InterPro" id="IPR008269">
    <property type="entry name" value="Lon_proteolytic"/>
</dbReference>
<dbReference type="GO" id="GO:0043565">
    <property type="term" value="F:sequence-specific DNA binding"/>
    <property type="evidence" value="ECO:0007669"/>
    <property type="project" value="UniProtKB-UniRule"/>
</dbReference>
<evidence type="ECO:0000256" key="19">
    <source>
        <dbReference type="RuleBase" id="RU000591"/>
    </source>
</evidence>
<protein>
    <recommendedName>
        <fullName evidence="12 14">Lon protease</fullName>
        <ecNumber evidence="11 14">3.4.21.53</ecNumber>
    </recommendedName>
    <alternativeName>
        <fullName evidence="13 14">ATP-dependent protease La</fullName>
    </alternativeName>
</protein>
<dbReference type="GO" id="GO:0005524">
    <property type="term" value="F:ATP binding"/>
    <property type="evidence" value="ECO:0007669"/>
    <property type="project" value="UniProtKB-UniRule"/>
</dbReference>
<dbReference type="GO" id="GO:0004176">
    <property type="term" value="F:ATP-dependent peptidase activity"/>
    <property type="evidence" value="ECO:0007669"/>
    <property type="project" value="UniProtKB-UniRule"/>
</dbReference>
<evidence type="ECO:0000313" key="24">
    <source>
        <dbReference type="Proteomes" id="UP000279029"/>
    </source>
</evidence>
<comment type="subcellular location">
    <subcellularLocation>
        <location evidence="1 14 15">Cytoplasm</location>
    </subcellularLocation>
</comment>
<dbReference type="InterPro" id="IPR020568">
    <property type="entry name" value="Ribosomal_Su5_D2-typ_SF"/>
</dbReference>
<dbReference type="PROSITE" id="PS01046">
    <property type="entry name" value="LON_SER"/>
    <property type="match status" value="1"/>
</dbReference>
<evidence type="ECO:0000256" key="3">
    <source>
        <dbReference type="ARBA" id="ARBA00022670"/>
    </source>
</evidence>
<comment type="catalytic activity">
    <reaction evidence="9 14 15 18">
        <text>Hydrolysis of proteins in presence of ATP.</text>
        <dbReference type="EC" id="3.4.21.53"/>
    </reaction>
</comment>
<dbReference type="GO" id="GO:0006515">
    <property type="term" value="P:protein quality control for misfolded or incompletely synthesized proteins"/>
    <property type="evidence" value="ECO:0007669"/>
    <property type="project" value="UniProtKB-UniRule"/>
</dbReference>
<dbReference type="GO" id="GO:0005737">
    <property type="term" value="C:cytoplasm"/>
    <property type="evidence" value="ECO:0007669"/>
    <property type="project" value="UniProtKB-SubCell"/>
</dbReference>
<dbReference type="PRINTS" id="PR00830">
    <property type="entry name" value="ENDOLAPTASE"/>
</dbReference>
<dbReference type="Pfam" id="PF05362">
    <property type="entry name" value="Lon_C"/>
    <property type="match status" value="1"/>
</dbReference>
<feature type="binding site" evidence="14 17">
    <location>
        <begin position="356"/>
        <end position="363"/>
    </location>
    <ligand>
        <name>ATP</name>
        <dbReference type="ChEBI" id="CHEBI:30616"/>
    </ligand>
</feature>
<evidence type="ECO:0000256" key="15">
    <source>
        <dbReference type="PIRNR" id="PIRNR001174"/>
    </source>
</evidence>
<feature type="domain" description="Lon proteolytic" evidence="21">
    <location>
        <begin position="592"/>
        <end position="773"/>
    </location>
</feature>
<sequence>MTEHAIILPVLPLRGINLFPNTIMHFDVKRDKSVKALDQAMLEGQMIFLVAQKQAHVEEPGIVEDMYKDGTITKIKQLIKLPNKIVRVLVEGISRGRIVNFTDQTSYLEANIEKIELLEVPISTEEEEAMRRIAFESIHDYEKVNPNFSKETLNNIRRIKYIGEMTDNIAFNLMTSLSNKQSILGEIEVKSRFKLAISMLNAEVEIMKLKNNINNQVKQKIDQNQKEYFLREQLKVIQTELGDQQEIEDEVSEYMEAVDNLNASEEIKERLYKELKRLKRMSASSAEGSVIRSYIECILEMPWNEKTIESTDIEGARDILDEDHYGLEKVKERIIEHLAVRKIAQKTDSPIICLVGPPGTGKTSIAKSVARALNRHYARISLGGVRDEADIRGHRKTYIGAMPGRIVNALKQAKTSNPLILLDEMDKMSSDMRGNPSAALLEVLDGEQNDKFRDHYVEMNVDLSDVLFIGTANTLRTIPRPLMDRLEIIEVHSYTVNEKVHIAKSHLIKKQLDKHGLSASQLKFSDKALMEMINSYTKEAGVRNLERKIGEICRKVAKEIVIGEKKRVQITEKNIKKYLGITLFHYDKRCDEPQIGVVRGLAWTEVGGDTLSIEVNVMPGTGKFEITGQIGDVMKESARAAISYTRSISGSHNIDKVFYTNKDIHIHIPQGAVPKDGPSAGITLATAIISALSGIKVHNKVAMTGEITLRGRVLPIGGLKEKLLAAKRAGIEKVLIPIDNKRDIEKISEEILTGLTIIYVRNMDEVLKEALIKETKDASK</sequence>
<keyword evidence="24" id="KW-1185">Reference proteome</keyword>
<dbReference type="FunFam" id="3.40.50.300:FF:000021">
    <property type="entry name" value="Lon protease homolog"/>
    <property type="match status" value="1"/>
</dbReference>
<keyword evidence="5 14" id="KW-0378">Hydrolase</keyword>
<name>A0A3P7RXK6_9FIRM</name>
<evidence type="ECO:0000256" key="5">
    <source>
        <dbReference type="ARBA" id="ARBA00022801"/>
    </source>
</evidence>
<evidence type="ECO:0000259" key="21">
    <source>
        <dbReference type="PROSITE" id="PS51786"/>
    </source>
</evidence>
<keyword evidence="8 14" id="KW-0346">Stress response</keyword>
<evidence type="ECO:0000256" key="6">
    <source>
        <dbReference type="ARBA" id="ARBA00022825"/>
    </source>
</evidence>
<evidence type="ECO:0000259" key="22">
    <source>
        <dbReference type="PROSITE" id="PS51787"/>
    </source>
</evidence>
<evidence type="ECO:0000256" key="4">
    <source>
        <dbReference type="ARBA" id="ARBA00022741"/>
    </source>
</evidence>
<accession>A0A3P7RXK6</accession>
<evidence type="ECO:0000256" key="10">
    <source>
        <dbReference type="ARBA" id="ARBA00053875"/>
    </source>
</evidence>
<dbReference type="InterPro" id="IPR015947">
    <property type="entry name" value="PUA-like_sf"/>
</dbReference>
<evidence type="ECO:0000256" key="13">
    <source>
        <dbReference type="ARBA" id="ARBA00082722"/>
    </source>
</evidence>
<dbReference type="PROSITE" id="PS51787">
    <property type="entry name" value="LON_N"/>
    <property type="match status" value="1"/>
</dbReference>
<keyword evidence="7 14" id="KW-0067">ATP-binding</keyword>
<evidence type="ECO:0000256" key="20">
    <source>
        <dbReference type="SAM" id="Coils"/>
    </source>
</evidence>
<dbReference type="Gene3D" id="3.30.230.10">
    <property type="match status" value="1"/>
</dbReference>
<organism evidence="23 24">
    <name type="scientific">Petrocella atlantisensis</name>
    <dbReference type="NCBI Taxonomy" id="2173034"/>
    <lineage>
        <taxon>Bacteria</taxon>
        <taxon>Bacillati</taxon>
        <taxon>Bacillota</taxon>
        <taxon>Clostridia</taxon>
        <taxon>Lachnospirales</taxon>
        <taxon>Vallitaleaceae</taxon>
        <taxon>Petrocella</taxon>
    </lineage>
</organism>
<gene>
    <name evidence="23" type="primary">lonA</name>
    <name evidence="14" type="synonym">lon</name>
    <name evidence="23" type="ORF">PATL70BA_1487</name>
</gene>
<evidence type="ECO:0000256" key="2">
    <source>
        <dbReference type="ARBA" id="ARBA00022490"/>
    </source>
</evidence>
<dbReference type="SUPFAM" id="SSF54211">
    <property type="entry name" value="Ribosomal protein S5 domain 2-like"/>
    <property type="match status" value="1"/>
</dbReference>
<evidence type="ECO:0000256" key="16">
    <source>
        <dbReference type="PIRSR" id="PIRSR001174-1"/>
    </source>
</evidence>
<dbReference type="InterPro" id="IPR008268">
    <property type="entry name" value="Peptidase_S16_AS"/>
</dbReference>
<dbReference type="KEGG" id="cbar:PATL70BA_1487"/>
<proteinExistence type="evidence at transcript level"/>
<dbReference type="PANTHER" id="PTHR10046">
    <property type="entry name" value="ATP DEPENDENT LON PROTEASE FAMILY MEMBER"/>
    <property type="match status" value="1"/>
</dbReference>
<dbReference type="Gene3D" id="1.10.8.60">
    <property type="match status" value="1"/>
</dbReference>
<dbReference type="InterPro" id="IPR027065">
    <property type="entry name" value="Lon_Prtase"/>
</dbReference>
<dbReference type="InterPro" id="IPR054594">
    <property type="entry name" value="Lon_lid"/>
</dbReference>
<dbReference type="NCBIfam" id="TIGR00763">
    <property type="entry name" value="lon"/>
    <property type="match status" value="1"/>
</dbReference>
<dbReference type="InterPro" id="IPR027543">
    <property type="entry name" value="Lon_bac"/>
</dbReference>
<dbReference type="InterPro" id="IPR003593">
    <property type="entry name" value="AAA+_ATPase"/>
</dbReference>
<evidence type="ECO:0000256" key="8">
    <source>
        <dbReference type="ARBA" id="ARBA00023016"/>
    </source>
</evidence>
<dbReference type="CDD" id="cd19500">
    <property type="entry name" value="RecA-like_Lon"/>
    <property type="match status" value="1"/>
</dbReference>
<feature type="active site" evidence="14 16">
    <location>
        <position position="722"/>
    </location>
</feature>
<dbReference type="InterPro" id="IPR014721">
    <property type="entry name" value="Ribsml_uS5_D2-typ_fold_subgr"/>
</dbReference>
<dbReference type="InterPro" id="IPR003111">
    <property type="entry name" value="Lon_prtase_N"/>
</dbReference>
<evidence type="ECO:0000256" key="9">
    <source>
        <dbReference type="ARBA" id="ARBA00050665"/>
    </source>
</evidence>
<keyword evidence="2 14" id="KW-0963">Cytoplasm</keyword>
<dbReference type="PIRSF" id="PIRSF001174">
    <property type="entry name" value="Lon_proteas"/>
    <property type="match status" value="1"/>
</dbReference>
<dbReference type="Gene3D" id="1.20.58.1480">
    <property type="match status" value="1"/>
</dbReference>
<dbReference type="HAMAP" id="MF_01973">
    <property type="entry name" value="lon_bact"/>
    <property type="match status" value="1"/>
</dbReference>
<evidence type="ECO:0000256" key="11">
    <source>
        <dbReference type="ARBA" id="ARBA00066743"/>
    </source>
</evidence>
<dbReference type="Pfam" id="PF02190">
    <property type="entry name" value="LON_substr_bdg"/>
    <property type="match status" value="1"/>
</dbReference>
<evidence type="ECO:0000256" key="7">
    <source>
        <dbReference type="ARBA" id="ARBA00022840"/>
    </source>
</evidence>
<keyword evidence="20" id="KW-0175">Coiled coil</keyword>
<dbReference type="OrthoDB" id="9803599at2"/>
<dbReference type="GO" id="GO:0034605">
    <property type="term" value="P:cellular response to heat"/>
    <property type="evidence" value="ECO:0007669"/>
    <property type="project" value="UniProtKB-UniRule"/>
</dbReference>
<keyword evidence="6 14" id="KW-0720">Serine protease</keyword>
<dbReference type="SMART" id="SM00382">
    <property type="entry name" value="AAA"/>
    <property type="match status" value="1"/>
</dbReference>
<comment type="subunit">
    <text evidence="14 15">Homohexamer. Organized in a ring with a central cavity.</text>
</comment>
<dbReference type="Proteomes" id="UP000279029">
    <property type="component" value="Chromosome"/>
</dbReference>
<dbReference type="Gene3D" id="3.40.50.300">
    <property type="entry name" value="P-loop containing nucleotide triphosphate hydrolases"/>
    <property type="match status" value="1"/>
</dbReference>
<dbReference type="GO" id="GO:0004252">
    <property type="term" value="F:serine-type endopeptidase activity"/>
    <property type="evidence" value="ECO:0007669"/>
    <property type="project" value="UniProtKB-UniRule"/>
</dbReference>
<evidence type="ECO:0000256" key="1">
    <source>
        <dbReference type="ARBA" id="ARBA00004496"/>
    </source>
</evidence>
<evidence type="ECO:0000256" key="12">
    <source>
        <dbReference type="ARBA" id="ARBA00071934"/>
    </source>
</evidence>
<dbReference type="PROSITE" id="PS51786">
    <property type="entry name" value="LON_PROTEOLYTIC"/>
    <property type="match status" value="1"/>
</dbReference>